<dbReference type="RefSeq" id="WP_145958120.1">
    <property type="nucleotide sequence ID" value="NZ_CP025989.1"/>
</dbReference>
<keyword evidence="2" id="KW-0732">Signal</keyword>
<dbReference type="KEGG" id="fso:Fsol_00497"/>
<evidence type="ECO:0000313" key="3">
    <source>
        <dbReference type="EMBL" id="AWD33291.1"/>
    </source>
</evidence>
<keyword evidence="4" id="KW-1185">Reference proteome</keyword>
<accession>A0A2U8BSH6</accession>
<dbReference type="AlphaFoldDB" id="A0A2U8BSH6"/>
<feature type="signal peptide" evidence="2">
    <location>
        <begin position="1"/>
        <end position="21"/>
    </location>
</feature>
<dbReference type="Proteomes" id="UP000244519">
    <property type="component" value="Chromosome"/>
</dbReference>
<evidence type="ECO:0000313" key="4">
    <source>
        <dbReference type="Proteomes" id="UP000244519"/>
    </source>
</evidence>
<feature type="compositionally biased region" description="Polar residues" evidence="1">
    <location>
        <begin position="30"/>
        <end position="48"/>
    </location>
</feature>
<proteinExistence type="predicted"/>
<evidence type="ECO:0008006" key="5">
    <source>
        <dbReference type="Google" id="ProtNLM"/>
    </source>
</evidence>
<reference evidence="3 4" key="1">
    <citation type="journal article" date="2018" name="Genome Biol. Evol.">
        <title>The Genome Sequence of "Candidatus Fokinia solitaria": Insights on Reductive Evolution in Rickettsiales.</title>
        <authorList>
            <person name="Floriano A.M."/>
            <person name="Castelli M."/>
            <person name="Krenek S."/>
            <person name="Berendonk T.U."/>
            <person name="Bazzocchi C."/>
            <person name="Petroni G."/>
            <person name="Sassera D."/>
        </authorList>
    </citation>
    <scope>NUCLEOTIDE SEQUENCE [LARGE SCALE GENOMIC DNA]</scope>
    <source>
        <strain evidence="3">Rio ETE_ALG 3VII</strain>
    </source>
</reference>
<protein>
    <recommendedName>
        <fullName evidence="5">Invasion associated locus B family protein</fullName>
    </recommendedName>
</protein>
<name>A0A2U8BSH6_9RICK</name>
<dbReference type="EMBL" id="CP025989">
    <property type="protein sequence ID" value="AWD33291.1"/>
    <property type="molecule type" value="Genomic_DNA"/>
</dbReference>
<gene>
    <name evidence="3" type="ORF">Fsol_00497</name>
</gene>
<sequence length="222" mass="24248">MKLIIANLFVATVFTMSTAHAEVEDMQSPPVDNSSNATTEPTTQSAQPSVVAAPVQSEKISDSANTSIASATQYEQNTQDVDKVRIIAHHQNWKFISSKKGRFITGIEDNPLDGTAYIALEKRKNGKFSVSICSNHEIEAEKNASITVNNKSFVLFNGDNNHCATSYDKEQDEAIISNMLASSATLEPTATLSFLTVDSQAVEVSIPLRSFKRVYDIAKRIS</sequence>
<feature type="chain" id="PRO_5015848400" description="Invasion associated locus B family protein" evidence="2">
    <location>
        <begin position="22"/>
        <end position="222"/>
    </location>
</feature>
<evidence type="ECO:0000256" key="1">
    <source>
        <dbReference type="SAM" id="MobiDB-lite"/>
    </source>
</evidence>
<organism evidence="3 4">
    <name type="scientific">Candidatus Fokinia solitaria</name>
    <dbReference type="NCBI Taxonomy" id="1802984"/>
    <lineage>
        <taxon>Bacteria</taxon>
        <taxon>Pseudomonadati</taxon>
        <taxon>Pseudomonadota</taxon>
        <taxon>Alphaproteobacteria</taxon>
        <taxon>Rickettsiales</taxon>
        <taxon>Candidatus Midichloriaceae</taxon>
        <taxon>Candidatus Fokinia</taxon>
    </lineage>
</organism>
<evidence type="ECO:0000256" key="2">
    <source>
        <dbReference type="SAM" id="SignalP"/>
    </source>
</evidence>
<feature type="region of interest" description="Disordered" evidence="1">
    <location>
        <begin position="24"/>
        <end position="57"/>
    </location>
</feature>